<keyword evidence="3 9" id="KW-0812">Transmembrane</keyword>
<evidence type="ECO:0000313" key="10">
    <source>
        <dbReference type="EMBL" id="MDQ0514047.1"/>
    </source>
</evidence>
<evidence type="ECO:0000256" key="6">
    <source>
        <dbReference type="ARBA" id="ARBA00023010"/>
    </source>
</evidence>
<dbReference type="Proteomes" id="UP001240643">
    <property type="component" value="Unassembled WGS sequence"/>
</dbReference>
<evidence type="ECO:0000256" key="5">
    <source>
        <dbReference type="ARBA" id="ARBA00022989"/>
    </source>
</evidence>
<evidence type="ECO:0000256" key="3">
    <source>
        <dbReference type="ARBA" id="ARBA00022692"/>
    </source>
</evidence>
<evidence type="ECO:0000313" key="11">
    <source>
        <dbReference type="Proteomes" id="UP001240643"/>
    </source>
</evidence>
<comment type="caution">
    <text evidence="10">The sequence shown here is derived from an EMBL/GenBank/DDBJ whole genome shotgun (WGS) entry which is preliminary data.</text>
</comment>
<evidence type="ECO:0000256" key="8">
    <source>
        <dbReference type="SAM" id="MobiDB-lite"/>
    </source>
</evidence>
<organism evidence="10 11">
    <name type="scientific">Mycoplasmoides fastidiosum</name>
    <dbReference type="NCBI Taxonomy" id="92758"/>
    <lineage>
        <taxon>Bacteria</taxon>
        <taxon>Bacillati</taxon>
        <taxon>Mycoplasmatota</taxon>
        <taxon>Mycoplasmoidales</taxon>
        <taxon>Mycoplasmoidaceae</taxon>
        <taxon>Mycoplasmoides</taxon>
    </lineage>
</organism>
<proteinExistence type="predicted"/>
<dbReference type="RefSeq" id="WP_256547261.1">
    <property type="nucleotide sequence ID" value="NZ_CP101809.1"/>
</dbReference>
<comment type="subcellular location">
    <subcellularLocation>
        <location evidence="1">Membrane</location>
    </subcellularLocation>
</comment>
<dbReference type="InterPro" id="IPR038379">
    <property type="entry name" value="SecE_sf"/>
</dbReference>
<gene>
    <name evidence="10" type="ORF">J2Z62_000485</name>
</gene>
<feature type="region of interest" description="Disordered" evidence="8">
    <location>
        <begin position="20"/>
        <end position="40"/>
    </location>
</feature>
<dbReference type="Gene3D" id="1.20.5.1030">
    <property type="entry name" value="Preprotein translocase secy subunit"/>
    <property type="match status" value="1"/>
</dbReference>
<dbReference type="Pfam" id="PF00584">
    <property type="entry name" value="SecE"/>
    <property type="match status" value="1"/>
</dbReference>
<dbReference type="InterPro" id="IPR005807">
    <property type="entry name" value="SecE_bac"/>
</dbReference>
<keyword evidence="11" id="KW-1185">Reference proteome</keyword>
<evidence type="ECO:0000256" key="9">
    <source>
        <dbReference type="SAM" id="Phobius"/>
    </source>
</evidence>
<evidence type="ECO:0000256" key="2">
    <source>
        <dbReference type="ARBA" id="ARBA00022448"/>
    </source>
</evidence>
<dbReference type="InterPro" id="IPR001901">
    <property type="entry name" value="Translocase_SecE/Sec61-g"/>
</dbReference>
<keyword evidence="7 9" id="KW-0472">Membrane</keyword>
<evidence type="ECO:0000256" key="7">
    <source>
        <dbReference type="ARBA" id="ARBA00023136"/>
    </source>
</evidence>
<feature type="compositionally biased region" description="Basic residues" evidence="8">
    <location>
        <begin position="29"/>
        <end position="40"/>
    </location>
</feature>
<keyword evidence="6" id="KW-0811">Translocation</keyword>
<accession>A0ABU0LZB5</accession>
<sequence length="108" mass="12387">MKIFKSKELEAAINDTSSKTTKTAAVKPTAKKPRTAKSKRPTNSFIKTWMKVFWQRSLILFNGIVKEFNRITWLKGKKLWEAYGIVITITVLFAVLFYVISIIAGFIK</sequence>
<keyword evidence="4" id="KW-0653">Protein transport</keyword>
<reference evidence="10" key="1">
    <citation type="submission" date="2023-07" db="EMBL/GenBank/DDBJ databases">
        <title>Genomic Encyclopedia of Type Strains, Phase IV (KMG-IV): sequencing the most valuable type-strain genomes for metagenomic binning, comparative biology and taxonomic classification.</title>
        <authorList>
            <person name="Goeker M."/>
        </authorList>
    </citation>
    <scope>NUCLEOTIDE SEQUENCE [LARGE SCALE GENOMIC DNA]</scope>
    <source>
        <strain evidence="10">DSM 21204</strain>
    </source>
</reference>
<name>A0ABU0LZB5_9BACT</name>
<feature type="transmembrane region" description="Helical" evidence="9">
    <location>
        <begin position="82"/>
        <end position="107"/>
    </location>
</feature>
<evidence type="ECO:0000256" key="1">
    <source>
        <dbReference type="ARBA" id="ARBA00004370"/>
    </source>
</evidence>
<dbReference type="EMBL" id="JAUSWO010000001">
    <property type="protein sequence ID" value="MDQ0514047.1"/>
    <property type="molecule type" value="Genomic_DNA"/>
</dbReference>
<dbReference type="NCBIfam" id="TIGR00964">
    <property type="entry name" value="secE_bact"/>
    <property type="match status" value="1"/>
</dbReference>
<keyword evidence="5 9" id="KW-1133">Transmembrane helix</keyword>
<keyword evidence="2" id="KW-0813">Transport</keyword>
<evidence type="ECO:0000256" key="4">
    <source>
        <dbReference type="ARBA" id="ARBA00022927"/>
    </source>
</evidence>
<protein>
    <submittedName>
        <fullName evidence="10">Preprotein translocase SecE subunit</fullName>
    </submittedName>
</protein>